<name>A0A0K2UEZ7_LEPSM</name>
<accession>A0A0K2UEZ7</accession>
<sequence length="27" mass="3065">MVSSDGVYADSSKNEAVRKFRNQIILH</sequence>
<protein>
    <submittedName>
        <fullName evidence="1">Uncharacterized protein</fullName>
    </submittedName>
</protein>
<organism evidence="1">
    <name type="scientific">Lepeophtheirus salmonis</name>
    <name type="common">Salmon louse</name>
    <name type="synonym">Caligus salmonis</name>
    <dbReference type="NCBI Taxonomy" id="72036"/>
    <lineage>
        <taxon>Eukaryota</taxon>
        <taxon>Metazoa</taxon>
        <taxon>Ecdysozoa</taxon>
        <taxon>Arthropoda</taxon>
        <taxon>Crustacea</taxon>
        <taxon>Multicrustacea</taxon>
        <taxon>Hexanauplia</taxon>
        <taxon>Copepoda</taxon>
        <taxon>Siphonostomatoida</taxon>
        <taxon>Caligidae</taxon>
        <taxon>Lepeophtheirus</taxon>
    </lineage>
</organism>
<dbReference type="AlphaFoldDB" id="A0A0K2UEZ7"/>
<evidence type="ECO:0000313" key="1">
    <source>
        <dbReference type="EMBL" id="CDW36276.1"/>
    </source>
</evidence>
<reference evidence="1" key="1">
    <citation type="submission" date="2014-05" db="EMBL/GenBank/DDBJ databases">
        <authorList>
            <person name="Chronopoulou M."/>
        </authorList>
    </citation>
    <scope>NUCLEOTIDE SEQUENCE</scope>
    <source>
        <tissue evidence="1">Whole organism</tissue>
    </source>
</reference>
<dbReference type="EMBL" id="HACA01018915">
    <property type="protein sequence ID" value="CDW36276.1"/>
    <property type="molecule type" value="Transcribed_RNA"/>
</dbReference>
<proteinExistence type="predicted"/>